<dbReference type="GO" id="GO:0007165">
    <property type="term" value="P:signal transduction"/>
    <property type="evidence" value="ECO:0007669"/>
    <property type="project" value="TreeGrafter"/>
</dbReference>
<organism evidence="3 4">
    <name type="scientific">Rugamonas aquatica</name>
    <dbReference type="NCBI Taxonomy" id="2743357"/>
    <lineage>
        <taxon>Bacteria</taxon>
        <taxon>Pseudomonadati</taxon>
        <taxon>Pseudomonadota</taxon>
        <taxon>Betaproteobacteria</taxon>
        <taxon>Burkholderiales</taxon>
        <taxon>Oxalobacteraceae</taxon>
        <taxon>Telluria group</taxon>
        <taxon>Rugamonas</taxon>
    </lineage>
</organism>
<accession>A0A6A7N191</accession>
<dbReference type="EMBL" id="WHUG01000004">
    <property type="protein sequence ID" value="MQA38756.1"/>
    <property type="molecule type" value="Genomic_DNA"/>
</dbReference>
<keyword evidence="2" id="KW-0479">Metal-binding</keyword>
<dbReference type="PANTHER" id="PTHR20854">
    <property type="entry name" value="INOSITOL MONOPHOSPHATASE"/>
    <property type="match status" value="1"/>
</dbReference>
<evidence type="ECO:0000256" key="1">
    <source>
        <dbReference type="ARBA" id="ARBA00009759"/>
    </source>
</evidence>
<dbReference type="InterPro" id="IPR000760">
    <property type="entry name" value="Inositol_monophosphatase-like"/>
</dbReference>
<feature type="binding site" evidence="2">
    <location>
        <position position="92"/>
    </location>
    <ligand>
        <name>Mg(2+)</name>
        <dbReference type="ChEBI" id="CHEBI:18420"/>
        <label>1</label>
        <note>catalytic</note>
    </ligand>
</feature>
<proteinExistence type="inferred from homology"/>
<gene>
    <name evidence="3" type="ORF">GEV02_11380</name>
</gene>
<dbReference type="GO" id="GO:0006020">
    <property type="term" value="P:inositol metabolic process"/>
    <property type="evidence" value="ECO:0007669"/>
    <property type="project" value="TreeGrafter"/>
</dbReference>
<dbReference type="Gene3D" id="3.30.540.10">
    <property type="entry name" value="Fructose-1,6-Bisphosphatase, subunit A, domain 1"/>
    <property type="match status" value="1"/>
</dbReference>
<feature type="binding site" evidence="2">
    <location>
        <position position="94"/>
    </location>
    <ligand>
        <name>Mg(2+)</name>
        <dbReference type="ChEBI" id="CHEBI:18420"/>
        <label>1</label>
        <note>catalytic</note>
    </ligand>
</feature>
<keyword evidence="4" id="KW-1185">Reference proteome</keyword>
<comment type="similarity">
    <text evidence="1">Belongs to the inositol monophosphatase superfamily.</text>
</comment>
<sequence>MTAIDTEEVLALLREAGADLCETFWRSEPVIEADEMVEAFRRIDGPANAGLKRALARLYPAIGWMEDELGGTEAEDAETAAMAERGEYWICDAIDGAVQFLRAIPNWSMSLTLMREGVPAFAAIFDAVHDEMFHASWGKGAFRNGERIRVNGRSAHYQGMFATSQPPFAGRDPRAVRQAGVALSAMLPDVVAVRNLSATSLQLAYVACGRIDGFWEFGDDGFNSIGGALLVREAGGLATQIDGKPYQLGSPHIAAASPGAHASMLLRLQEALEA</sequence>
<dbReference type="RefSeq" id="WP_152838115.1">
    <property type="nucleotide sequence ID" value="NZ_WHUG01000004.1"/>
</dbReference>
<feature type="binding site" evidence="2">
    <location>
        <position position="95"/>
    </location>
    <ligand>
        <name>Mg(2+)</name>
        <dbReference type="ChEBI" id="CHEBI:18420"/>
        <label>1</label>
        <note>catalytic</note>
    </ligand>
</feature>
<name>A0A6A7N191_9BURK</name>
<evidence type="ECO:0000313" key="4">
    <source>
        <dbReference type="Proteomes" id="UP000440498"/>
    </source>
</evidence>
<dbReference type="PANTHER" id="PTHR20854:SF4">
    <property type="entry name" value="INOSITOL-1-MONOPHOSPHATASE-RELATED"/>
    <property type="match status" value="1"/>
</dbReference>
<evidence type="ECO:0000313" key="3">
    <source>
        <dbReference type="EMBL" id="MQA38756.1"/>
    </source>
</evidence>
<evidence type="ECO:0000256" key="2">
    <source>
        <dbReference type="PIRSR" id="PIRSR600760-2"/>
    </source>
</evidence>
<comment type="cofactor">
    <cofactor evidence="2">
        <name>Mg(2+)</name>
        <dbReference type="ChEBI" id="CHEBI:18420"/>
    </cofactor>
</comment>
<dbReference type="Pfam" id="PF00459">
    <property type="entry name" value="Inositol_P"/>
    <property type="match status" value="1"/>
</dbReference>
<keyword evidence="2" id="KW-0460">Magnesium</keyword>
<reference evidence="3 4" key="1">
    <citation type="submission" date="2019-10" db="EMBL/GenBank/DDBJ databases">
        <title>Two novel species isolated from a subtropical stream in China.</title>
        <authorList>
            <person name="Lu H."/>
        </authorList>
    </citation>
    <scope>NUCLEOTIDE SEQUENCE [LARGE SCALE GENOMIC DNA]</scope>
    <source>
        <strain evidence="3 4">FT29W</strain>
    </source>
</reference>
<protein>
    <submittedName>
        <fullName evidence="3">Inositol-phosphate phosphatase</fullName>
    </submittedName>
</protein>
<dbReference type="GO" id="GO:0046872">
    <property type="term" value="F:metal ion binding"/>
    <property type="evidence" value="ECO:0007669"/>
    <property type="project" value="UniProtKB-KW"/>
</dbReference>
<dbReference type="GO" id="GO:0008934">
    <property type="term" value="F:inositol monophosphate 1-phosphatase activity"/>
    <property type="evidence" value="ECO:0007669"/>
    <property type="project" value="TreeGrafter"/>
</dbReference>
<dbReference type="Gene3D" id="3.40.190.80">
    <property type="match status" value="1"/>
</dbReference>
<dbReference type="SUPFAM" id="SSF56655">
    <property type="entry name" value="Carbohydrate phosphatase"/>
    <property type="match status" value="1"/>
</dbReference>
<comment type="caution">
    <text evidence="3">The sequence shown here is derived from an EMBL/GenBank/DDBJ whole genome shotgun (WGS) entry which is preliminary data.</text>
</comment>
<dbReference type="PRINTS" id="PR00377">
    <property type="entry name" value="IMPHPHTASES"/>
</dbReference>
<dbReference type="AlphaFoldDB" id="A0A6A7N191"/>
<dbReference type="Proteomes" id="UP000440498">
    <property type="component" value="Unassembled WGS sequence"/>
</dbReference>